<dbReference type="SUPFAM" id="SSF57716">
    <property type="entry name" value="Glucocorticoid receptor-like (DNA-binding domain)"/>
    <property type="match status" value="1"/>
</dbReference>
<keyword evidence="1" id="KW-0479">Metal-binding</keyword>
<organism evidence="9 10">
    <name type="scientific">Phascolomyces articulosus</name>
    <dbReference type="NCBI Taxonomy" id="60185"/>
    <lineage>
        <taxon>Eukaryota</taxon>
        <taxon>Fungi</taxon>
        <taxon>Fungi incertae sedis</taxon>
        <taxon>Mucoromycota</taxon>
        <taxon>Mucoromycotina</taxon>
        <taxon>Mucoromycetes</taxon>
        <taxon>Mucorales</taxon>
        <taxon>Lichtheimiaceae</taxon>
        <taxon>Phascolomyces</taxon>
    </lineage>
</organism>
<evidence type="ECO:0000256" key="7">
    <source>
        <dbReference type="SAM" id="MobiDB-lite"/>
    </source>
</evidence>
<protein>
    <submittedName>
        <fullName evidence="9">GATA zinc finger-domain-containing protein</fullName>
    </submittedName>
</protein>
<dbReference type="GO" id="GO:0008270">
    <property type="term" value="F:zinc ion binding"/>
    <property type="evidence" value="ECO:0007669"/>
    <property type="project" value="UniProtKB-KW"/>
</dbReference>
<dbReference type="CDD" id="cd00202">
    <property type="entry name" value="ZnF_GATA"/>
    <property type="match status" value="1"/>
</dbReference>
<keyword evidence="2 6" id="KW-0863">Zinc-finger</keyword>
<evidence type="ECO:0000256" key="2">
    <source>
        <dbReference type="ARBA" id="ARBA00022771"/>
    </source>
</evidence>
<keyword evidence="3" id="KW-0862">Zinc</keyword>
<dbReference type="GO" id="GO:0043565">
    <property type="term" value="F:sequence-specific DNA binding"/>
    <property type="evidence" value="ECO:0007669"/>
    <property type="project" value="InterPro"/>
</dbReference>
<evidence type="ECO:0000256" key="1">
    <source>
        <dbReference type="ARBA" id="ARBA00022723"/>
    </source>
</evidence>
<dbReference type="EMBL" id="JAIXMP010000019">
    <property type="protein sequence ID" value="KAI9257949.1"/>
    <property type="molecule type" value="Genomic_DNA"/>
</dbReference>
<reference evidence="9" key="2">
    <citation type="submission" date="2023-02" db="EMBL/GenBank/DDBJ databases">
        <authorList>
            <consortium name="DOE Joint Genome Institute"/>
            <person name="Mondo S.J."/>
            <person name="Chang Y."/>
            <person name="Wang Y."/>
            <person name="Ahrendt S."/>
            <person name="Andreopoulos W."/>
            <person name="Barry K."/>
            <person name="Beard J."/>
            <person name="Benny G.L."/>
            <person name="Blankenship S."/>
            <person name="Bonito G."/>
            <person name="Cuomo C."/>
            <person name="Desiro A."/>
            <person name="Gervers K.A."/>
            <person name="Hundley H."/>
            <person name="Kuo A."/>
            <person name="LaButti K."/>
            <person name="Lang B.F."/>
            <person name="Lipzen A."/>
            <person name="O'Donnell K."/>
            <person name="Pangilinan J."/>
            <person name="Reynolds N."/>
            <person name="Sandor L."/>
            <person name="Smith M.W."/>
            <person name="Tsang A."/>
            <person name="Grigoriev I.V."/>
            <person name="Stajich J.E."/>
            <person name="Spatafora J.W."/>
        </authorList>
    </citation>
    <scope>NUCLEOTIDE SEQUENCE</scope>
    <source>
        <strain evidence="9">RSA 2281</strain>
    </source>
</reference>
<reference evidence="9" key="1">
    <citation type="journal article" date="2022" name="IScience">
        <title>Evolution of zygomycete secretomes and the origins of terrestrial fungal ecologies.</title>
        <authorList>
            <person name="Chang Y."/>
            <person name="Wang Y."/>
            <person name="Mondo S."/>
            <person name="Ahrendt S."/>
            <person name="Andreopoulos W."/>
            <person name="Barry K."/>
            <person name="Beard J."/>
            <person name="Benny G.L."/>
            <person name="Blankenship S."/>
            <person name="Bonito G."/>
            <person name="Cuomo C."/>
            <person name="Desiro A."/>
            <person name="Gervers K.A."/>
            <person name="Hundley H."/>
            <person name="Kuo A."/>
            <person name="LaButti K."/>
            <person name="Lang B.F."/>
            <person name="Lipzen A."/>
            <person name="O'Donnell K."/>
            <person name="Pangilinan J."/>
            <person name="Reynolds N."/>
            <person name="Sandor L."/>
            <person name="Smith M.E."/>
            <person name="Tsang A."/>
            <person name="Grigoriev I.V."/>
            <person name="Stajich J.E."/>
            <person name="Spatafora J.W."/>
        </authorList>
    </citation>
    <scope>NUCLEOTIDE SEQUENCE</scope>
    <source>
        <strain evidence="9">RSA 2281</strain>
    </source>
</reference>
<dbReference type="Gene3D" id="3.30.50.10">
    <property type="entry name" value="Erythroid Transcription Factor GATA-1, subunit A"/>
    <property type="match status" value="1"/>
</dbReference>
<feature type="compositionally biased region" description="Basic and acidic residues" evidence="7">
    <location>
        <begin position="198"/>
        <end position="207"/>
    </location>
</feature>
<comment type="caution">
    <text evidence="9">The sequence shown here is derived from an EMBL/GenBank/DDBJ whole genome shotgun (WGS) entry which is preliminary data.</text>
</comment>
<accession>A0AAD5JWD5</accession>
<dbReference type="PANTHER" id="PTHR47172:SF24">
    <property type="entry name" value="GATA ZINC FINGER DOMAIN-CONTAINING PROTEIN 14-RELATED"/>
    <property type="match status" value="1"/>
</dbReference>
<keyword evidence="4" id="KW-0805">Transcription regulation</keyword>
<dbReference type="InterPro" id="IPR000679">
    <property type="entry name" value="Znf_GATA"/>
</dbReference>
<evidence type="ECO:0000313" key="9">
    <source>
        <dbReference type="EMBL" id="KAI9257949.1"/>
    </source>
</evidence>
<dbReference type="Proteomes" id="UP001209540">
    <property type="component" value="Unassembled WGS sequence"/>
</dbReference>
<keyword evidence="10" id="KW-1185">Reference proteome</keyword>
<feature type="compositionally biased region" description="Low complexity" evidence="7">
    <location>
        <begin position="165"/>
        <end position="187"/>
    </location>
</feature>
<sequence>METSNLASGTSSPAIATSTTSQREPLSTSPEYVMIRRARNLQDSIGIRQSYRRRAKKTTIGQRCHSCHTTETPEWRRGPDGARTLCNACGLHYSKLIRRGSLTVQRGYSLEDGRSDRSTPPPIPPPPPPRVIEYPIQQDGSPTQLGFPNRVGLGIGSTQTSIAGSNNSQSSSIANQQQQQHSQHHTSFINYMSPPPTEPHHPRDDPP</sequence>
<feature type="region of interest" description="Disordered" evidence="7">
    <location>
        <begin position="110"/>
        <end position="207"/>
    </location>
</feature>
<proteinExistence type="predicted"/>
<dbReference type="GO" id="GO:0006355">
    <property type="term" value="P:regulation of DNA-templated transcription"/>
    <property type="evidence" value="ECO:0007669"/>
    <property type="project" value="InterPro"/>
</dbReference>
<dbReference type="InterPro" id="IPR013088">
    <property type="entry name" value="Znf_NHR/GATA"/>
</dbReference>
<evidence type="ECO:0000259" key="8">
    <source>
        <dbReference type="PROSITE" id="PS50114"/>
    </source>
</evidence>
<keyword evidence="5" id="KW-0804">Transcription</keyword>
<name>A0AAD5JWD5_9FUNG</name>
<feature type="region of interest" description="Disordered" evidence="7">
    <location>
        <begin position="1"/>
        <end position="30"/>
    </location>
</feature>
<dbReference type="PROSITE" id="PS50114">
    <property type="entry name" value="GATA_ZN_FINGER_2"/>
    <property type="match status" value="1"/>
</dbReference>
<evidence type="ECO:0000256" key="5">
    <source>
        <dbReference type="ARBA" id="ARBA00023163"/>
    </source>
</evidence>
<evidence type="ECO:0000256" key="4">
    <source>
        <dbReference type="ARBA" id="ARBA00023015"/>
    </source>
</evidence>
<evidence type="ECO:0000313" key="10">
    <source>
        <dbReference type="Proteomes" id="UP001209540"/>
    </source>
</evidence>
<dbReference type="SMART" id="SM00401">
    <property type="entry name" value="ZnF_GATA"/>
    <property type="match status" value="1"/>
</dbReference>
<evidence type="ECO:0000256" key="3">
    <source>
        <dbReference type="ARBA" id="ARBA00022833"/>
    </source>
</evidence>
<dbReference type="AlphaFoldDB" id="A0AAD5JWD5"/>
<dbReference type="PROSITE" id="PS00344">
    <property type="entry name" value="GATA_ZN_FINGER_1"/>
    <property type="match status" value="1"/>
</dbReference>
<feature type="compositionally biased region" description="Pro residues" evidence="7">
    <location>
        <begin position="119"/>
        <end position="130"/>
    </location>
</feature>
<dbReference type="Pfam" id="PF00320">
    <property type="entry name" value="GATA"/>
    <property type="match status" value="1"/>
</dbReference>
<gene>
    <name evidence="9" type="ORF">BDA99DRAFT_108560</name>
</gene>
<evidence type="ECO:0000256" key="6">
    <source>
        <dbReference type="PROSITE-ProRule" id="PRU00094"/>
    </source>
</evidence>
<feature type="domain" description="GATA-type" evidence="8">
    <location>
        <begin position="58"/>
        <end position="93"/>
    </location>
</feature>
<feature type="compositionally biased region" description="Low complexity" evidence="7">
    <location>
        <begin position="7"/>
        <end position="21"/>
    </location>
</feature>
<dbReference type="PANTHER" id="PTHR47172">
    <property type="entry name" value="OS01G0976800 PROTEIN"/>
    <property type="match status" value="1"/>
</dbReference>